<dbReference type="Proteomes" id="UP001085076">
    <property type="component" value="Miscellaneous, Linkage group lg07"/>
</dbReference>
<reference evidence="1" key="1">
    <citation type="submission" date="2021-03" db="EMBL/GenBank/DDBJ databases">
        <authorList>
            <person name="Li Z."/>
            <person name="Yang C."/>
        </authorList>
    </citation>
    <scope>NUCLEOTIDE SEQUENCE</scope>
    <source>
        <strain evidence="1">Dzin_1.0</strain>
        <tissue evidence="1">Leaf</tissue>
    </source>
</reference>
<name>A0A9D5C7M3_9LILI</name>
<dbReference type="EMBL" id="JAGGNH010000007">
    <property type="protein sequence ID" value="KAJ0967619.1"/>
    <property type="molecule type" value="Genomic_DNA"/>
</dbReference>
<organism evidence="1 2">
    <name type="scientific">Dioscorea zingiberensis</name>
    <dbReference type="NCBI Taxonomy" id="325984"/>
    <lineage>
        <taxon>Eukaryota</taxon>
        <taxon>Viridiplantae</taxon>
        <taxon>Streptophyta</taxon>
        <taxon>Embryophyta</taxon>
        <taxon>Tracheophyta</taxon>
        <taxon>Spermatophyta</taxon>
        <taxon>Magnoliopsida</taxon>
        <taxon>Liliopsida</taxon>
        <taxon>Dioscoreales</taxon>
        <taxon>Dioscoreaceae</taxon>
        <taxon>Dioscorea</taxon>
    </lineage>
</organism>
<gene>
    <name evidence="1" type="ORF">J5N97_024536</name>
</gene>
<reference evidence="1" key="2">
    <citation type="journal article" date="2022" name="Hortic Res">
        <title>The genome of Dioscorea zingiberensis sheds light on the biosynthesis, origin and evolution of the medicinally important diosgenin saponins.</title>
        <authorList>
            <person name="Li Y."/>
            <person name="Tan C."/>
            <person name="Li Z."/>
            <person name="Guo J."/>
            <person name="Li S."/>
            <person name="Chen X."/>
            <person name="Wang C."/>
            <person name="Dai X."/>
            <person name="Yang H."/>
            <person name="Song W."/>
            <person name="Hou L."/>
            <person name="Xu J."/>
            <person name="Tong Z."/>
            <person name="Xu A."/>
            <person name="Yuan X."/>
            <person name="Wang W."/>
            <person name="Yang Q."/>
            <person name="Chen L."/>
            <person name="Sun Z."/>
            <person name="Wang K."/>
            <person name="Pan B."/>
            <person name="Chen J."/>
            <person name="Bao Y."/>
            <person name="Liu F."/>
            <person name="Qi X."/>
            <person name="Gang D.R."/>
            <person name="Wen J."/>
            <person name="Li J."/>
        </authorList>
    </citation>
    <scope>NUCLEOTIDE SEQUENCE</scope>
    <source>
        <strain evidence="1">Dzin_1.0</strain>
    </source>
</reference>
<keyword evidence="2" id="KW-1185">Reference proteome</keyword>
<protein>
    <submittedName>
        <fullName evidence="1">Uncharacterized protein</fullName>
    </submittedName>
</protein>
<accession>A0A9D5C7M3</accession>
<dbReference type="AlphaFoldDB" id="A0A9D5C7M3"/>
<evidence type="ECO:0000313" key="2">
    <source>
        <dbReference type="Proteomes" id="UP001085076"/>
    </source>
</evidence>
<evidence type="ECO:0000313" key="1">
    <source>
        <dbReference type="EMBL" id="KAJ0967619.1"/>
    </source>
</evidence>
<sequence length="77" mass="7606">MVVAVDAGVKDDDDGVGGEVGLGPNIGGVGEMEEGGGVGGVGMAGEIGEEGEILKDVCGSWIRLSGLALEEKGPFFI</sequence>
<proteinExistence type="predicted"/>
<comment type="caution">
    <text evidence="1">The sequence shown here is derived from an EMBL/GenBank/DDBJ whole genome shotgun (WGS) entry which is preliminary data.</text>
</comment>